<sequence>MFDSAGKIVAPSGGNACSSNTMEPKI</sequence>
<feature type="compositionally biased region" description="Polar residues" evidence="1">
    <location>
        <begin position="15"/>
        <end position="26"/>
    </location>
</feature>
<dbReference type="AlphaFoldDB" id="A0A699WFU4"/>
<evidence type="ECO:0000313" key="2">
    <source>
        <dbReference type="EMBL" id="GFD46197.1"/>
    </source>
</evidence>
<accession>A0A699WFU4</accession>
<proteinExistence type="predicted"/>
<protein>
    <submittedName>
        <fullName evidence="2">Uncharacterized protein</fullName>
    </submittedName>
</protein>
<feature type="region of interest" description="Disordered" evidence="1">
    <location>
        <begin position="1"/>
        <end position="26"/>
    </location>
</feature>
<evidence type="ECO:0000256" key="1">
    <source>
        <dbReference type="SAM" id="MobiDB-lite"/>
    </source>
</evidence>
<feature type="non-terminal residue" evidence="2">
    <location>
        <position position="26"/>
    </location>
</feature>
<name>A0A699WFU4_TANCI</name>
<organism evidence="2">
    <name type="scientific">Tanacetum cinerariifolium</name>
    <name type="common">Dalmatian daisy</name>
    <name type="synonym">Chrysanthemum cinerariifolium</name>
    <dbReference type="NCBI Taxonomy" id="118510"/>
    <lineage>
        <taxon>Eukaryota</taxon>
        <taxon>Viridiplantae</taxon>
        <taxon>Streptophyta</taxon>
        <taxon>Embryophyta</taxon>
        <taxon>Tracheophyta</taxon>
        <taxon>Spermatophyta</taxon>
        <taxon>Magnoliopsida</taxon>
        <taxon>eudicotyledons</taxon>
        <taxon>Gunneridae</taxon>
        <taxon>Pentapetalae</taxon>
        <taxon>asterids</taxon>
        <taxon>campanulids</taxon>
        <taxon>Asterales</taxon>
        <taxon>Asteraceae</taxon>
        <taxon>Asteroideae</taxon>
        <taxon>Anthemideae</taxon>
        <taxon>Anthemidinae</taxon>
        <taxon>Tanacetum</taxon>
    </lineage>
</organism>
<gene>
    <name evidence="2" type="ORF">Tci_918166</name>
</gene>
<reference evidence="2" key="1">
    <citation type="journal article" date="2019" name="Sci. Rep.">
        <title>Draft genome of Tanacetum cinerariifolium, the natural source of mosquito coil.</title>
        <authorList>
            <person name="Yamashiro T."/>
            <person name="Shiraishi A."/>
            <person name="Satake H."/>
            <person name="Nakayama K."/>
        </authorList>
    </citation>
    <scope>NUCLEOTIDE SEQUENCE</scope>
</reference>
<comment type="caution">
    <text evidence="2">The sequence shown here is derived from an EMBL/GenBank/DDBJ whole genome shotgun (WGS) entry which is preliminary data.</text>
</comment>
<dbReference type="EMBL" id="BKCJ011667926">
    <property type="protein sequence ID" value="GFD46197.1"/>
    <property type="molecule type" value="Genomic_DNA"/>
</dbReference>